<dbReference type="Gene3D" id="1.10.10.10">
    <property type="entry name" value="Winged helix-like DNA-binding domain superfamily/Winged helix DNA-binding domain"/>
    <property type="match status" value="1"/>
</dbReference>
<evidence type="ECO:0000313" key="2">
    <source>
        <dbReference type="Proteomes" id="UP000494329"/>
    </source>
</evidence>
<dbReference type="AlphaFoldDB" id="A0A6J5DRK3"/>
<dbReference type="InterPro" id="IPR036390">
    <property type="entry name" value="WH_DNA-bd_sf"/>
</dbReference>
<accession>A0A6J5DRK3</accession>
<dbReference type="PANTHER" id="PTHR30432">
    <property type="entry name" value="TRANSCRIPTIONAL REGULATOR MODE"/>
    <property type="match status" value="1"/>
</dbReference>
<evidence type="ECO:0000313" key="1">
    <source>
        <dbReference type="EMBL" id="CAB3755565.1"/>
    </source>
</evidence>
<dbReference type="Proteomes" id="UP000494329">
    <property type="component" value="Unassembled WGS sequence"/>
</dbReference>
<dbReference type="RefSeq" id="WP_175110939.1">
    <property type="nucleotide sequence ID" value="NZ_CADIKF010000014.1"/>
</dbReference>
<reference evidence="1 2" key="1">
    <citation type="submission" date="2020-04" db="EMBL/GenBank/DDBJ databases">
        <authorList>
            <person name="De Canck E."/>
        </authorList>
    </citation>
    <scope>NUCLEOTIDE SEQUENCE [LARGE SCALE GENOMIC DNA]</scope>
    <source>
        <strain evidence="1 2">LMG 29739</strain>
    </source>
</reference>
<dbReference type="EMBL" id="CADIKF010000014">
    <property type="protein sequence ID" value="CAB3755565.1"/>
    <property type="molecule type" value="Genomic_DNA"/>
</dbReference>
<keyword evidence="2" id="KW-1185">Reference proteome</keyword>
<name>A0A6J5DRK3_9BURK</name>
<dbReference type="InterPro" id="IPR051815">
    <property type="entry name" value="Molybdate_resp_trans_reg"/>
</dbReference>
<dbReference type="SUPFAM" id="SSF46785">
    <property type="entry name" value="Winged helix' DNA-binding domain"/>
    <property type="match status" value="1"/>
</dbReference>
<proteinExistence type="predicted"/>
<gene>
    <name evidence="1" type="ORF">LMG29739_02203</name>
</gene>
<organism evidence="1 2">
    <name type="scientific">Paraburkholderia solisilvae</name>
    <dbReference type="NCBI Taxonomy" id="624376"/>
    <lineage>
        <taxon>Bacteria</taxon>
        <taxon>Pseudomonadati</taxon>
        <taxon>Pseudomonadota</taxon>
        <taxon>Betaproteobacteria</taxon>
        <taxon>Burkholderiales</taxon>
        <taxon>Burkholderiaceae</taxon>
        <taxon>Paraburkholderia</taxon>
    </lineage>
</organism>
<protein>
    <submittedName>
        <fullName evidence="1">Uncharacterized protein</fullName>
    </submittedName>
</protein>
<dbReference type="PANTHER" id="PTHR30432:SF1">
    <property type="entry name" value="DNA-BINDING TRANSCRIPTIONAL DUAL REGULATOR MODE"/>
    <property type="match status" value="1"/>
</dbReference>
<dbReference type="InterPro" id="IPR036388">
    <property type="entry name" value="WH-like_DNA-bd_sf"/>
</dbReference>
<sequence>MTFKHDVQIRLLTDTDIALGPGKADLLAAIRETGSISAAGRRLGMSYKRAWLLVETMNQCFRSPLVAANKGGAGGGGATVTALGEQILAEYRLLQDEVARVVEARLPHFSQHARADR</sequence>